<dbReference type="InterPro" id="IPR029058">
    <property type="entry name" value="AB_hydrolase_fold"/>
</dbReference>
<keyword evidence="7" id="KW-1185">Reference proteome</keyword>
<dbReference type="Pfam" id="PF00326">
    <property type="entry name" value="Peptidase_S9"/>
    <property type="match status" value="1"/>
</dbReference>
<evidence type="ECO:0000256" key="4">
    <source>
        <dbReference type="ARBA" id="ARBA00022825"/>
    </source>
</evidence>
<evidence type="ECO:0000313" key="6">
    <source>
        <dbReference type="EMBL" id="RLQ97536.1"/>
    </source>
</evidence>
<dbReference type="InterPro" id="IPR011659">
    <property type="entry name" value="WD40"/>
</dbReference>
<feature type="domain" description="Peptidase S9 prolyl oligopeptidase catalytic" evidence="5">
    <location>
        <begin position="448"/>
        <end position="655"/>
    </location>
</feature>
<dbReference type="PANTHER" id="PTHR42776">
    <property type="entry name" value="SERINE PEPTIDASE S9 FAMILY MEMBER"/>
    <property type="match status" value="1"/>
</dbReference>
<comment type="caution">
    <text evidence="6">The sequence shown here is derived from an EMBL/GenBank/DDBJ whole genome shotgun (WGS) entry which is preliminary data.</text>
</comment>
<proteinExistence type="inferred from homology"/>
<dbReference type="SUPFAM" id="SSF82171">
    <property type="entry name" value="DPP6 N-terminal domain-like"/>
    <property type="match status" value="1"/>
</dbReference>
<dbReference type="Gene3D" id="2.120.10.30">
    <property type="entry name" value="TolB, C-terminal domain"/>
    <property type="match status" value="2"/>
</dbReference>
<evidence type="ECO:0000259" key="5">
    <source>
        <dbReference type="Pfam" id="PF00326"/>
    </source>
</evidence>
<keyword evidence="2" id="KW-0645">Protease</keyword>
<dbReference type="GO" id="GO:0006508">
    <property type="term" value="P:proteolysis"/>
    <property type="evidence" value="ECO:0007669"/>
    <property type="project" value="UniProtKB-KW"/>
</dbReference>
<evidence type="ECO:0000313" key="7">
    <source>
        <dbReference type="Proteomes" id="UP000276770"/>
    </source>
</evidence>
<dbReference type="Pfam" id="PF07676">
    <property type="entry name" value="PD40"/>
    <property type="match status" value="2"/>
</dbReference>
<dbReference type="AlphaFoldDB" id="A0A3L7K381"/>
<dbReference type="EMBL" id="RCVZ01000002">
    <property type="protein sequence ID" value="RLQ97536.1"/>
    <property type="molecule type" value="Genomic_DNA"/>
</dbReference>
<keyword evidence="3" id="KW-0378">Hydrolase</keyword>
<comment type="similarity">
    <text evidence="1">Belongs to the peptidase S9C family.</text>
</comment>
<dbReference type="OrthoDB" id="108903at2"/>
<dbReference type="FunFam" id="3.40.50.1820:FF:000028">
    <property type="entry name" value="S9 family peptidase"/>
    <property type="match status" value="1"/>
</dbReference>
<dbReference type="InterPro" id="IPR011042">
    <property type="entry name" value="6-blade_b-propeller_TolB-like"/>
</dbReference>
<name>A0A3L7K381_9BACI</name>
<keyword evidence="4" id="KW-0720">Serine protease</keyword>
<sequence>MKAEDLYRLKSAVDPNISPDGKEFVYIQTHIDEEKKEYISNLFYMDLKTRKEEQWTFDQGRVSTPKWSPDGSRVAFVSNRSGKNQIYLLSKSGGEARQLTEAVNGAQNPVWSPCGEKVAFTLSLSNDETIHLKAENNDTDDPKDLEPLVVEKMKYKSDANGFLDDKKSFIAIKNLKTDELIQITSANYHTHLQSWSPDGSCIAYTADELEEDDFSFKNDVYLYHLESKETEKITGGKGIYWTATWSQDSRFLSFIGHTREFENATHSKIWLYNRETRELTCFTEEFDAPVGDYMVGDFHQGAVNPGVQWTSDHQGFYFMASDHGNTALYYGNVSGEIYPAVVEEQHIYGFSLQHKEHKGIIAVSKPTLPGEFYSIDLEKGELEQLTHINDSFIEDIELSHAEPFEFQGPEGWSVQGWIMKPAGFKENEKYPTILEIHGGPHAMYGQTYMHEFQMLTAQGYAVIFVNPRGSHGYGQAFVNAVRGDYGGNDYADIMAGVDYALSQFEFIDQDRLGVTGGSYGGFMTNWIIGHTDIFKAAVTQRCISNWISFYGVSDIGYYFSEWQIGADLNDIEKLWKHSPLAYVGKMDTPLLIIHSEKDYRCPIEQAEQLFIALKRQKKTVKMIRFPESNHELSRSGKPNLRIKRLESIRDWFKESL</sequence>
<dbReference type="Proteomes" id="UP000276770">
    <property type="component" value="Unassembled WGS sequence"/>
</dbReference>
<reference evidence="6 7" key="1">
    <citation type="submission" date="2018-10" db="EMBL/GenBank/DDBJ databases">
        <title>Falsibacillus sp. genome draft.</title>
        <authorList>
            <person name="Shi S."/>
        </authorList>
    </citation>
    <scope>NUCLEOTIDE SEQUENCE [LARGE SCALE GENOMIC DNA]</scope>
    <source>
        <strain evidence="6 7">GY 10110</strain>
    </source>
</reference>
<evidence type="ECO:0000256" key="1">
    <source>
        <dbReference type="ARBA" id="ARBA00010040"/>
    </source>
</evidence>
<evidence type="ECO:0000256" key="2">
    <source>
        <dbReference type="ARBA" id="ARBA00022670"/>
    </source>
</evidence>
<dbReference type="SUPFAM" id="SSF53474">
    <property type="entry name" value="alpha/beta-Hydrolases"/>
    <property type="match status" value="1"/>
</dbReference>
<dbReference type="InterPro" id="IPR001375">
    <property type="entry name" value="Peptidase_S9_cat"/>
</dbReference>
<dbReference type="GO" id="GO:0004252">
    <property type="term" value="F:serine-type endopeptidase activity"/>
    <property type="evidence" value="ECO:0007669"/>
    <property type="project" value="TreeGrafter"/>
</dbReference>
<dbReference type="PANTHER" id="PTHR42776:SF27">
    <property type="entry name" value="DIPEPTIDYL PEPTIDASE FAMILY MEMBER 6"/>
    <property type="match status" value="1"/>
</dbReference>
<organism evidence="6 7">
    <name type="scientific">Falsibacillus albus</name>
    <dbReference type="NCBI Taxonomy" id="2478915"/>
    <lineage>
        <taxon>Bacteria</taxon>
        <taxon>Bacillati</taxon>
        <taxon>Bacillota</taxon>
        <taxon>Bacilli</taxon>
        <taxon>Bacillales</taxon>
        <taxon>Bacillaceae</taxon>
        <taxon>Falsibacillus</taxon>
    </lineage>
</organism>
<dbReference type="Gene3D" id="3.40.50.1820">
    <property type="entry name" value="alpha/beta hydrolase"/>
    <property type="match status" value="1"/>
</dbReference>
<evidence type="ECO:0000256" key="3">
    <source>
        <dbReference type="ARBA" id="ARBA00022801"/>
    </source>
</evidence>
<protein>
    <submittedName>
        <fullName evidence="6">S9 family peptidase</fullName>
    </submittedName>
</protein>
<accession>A0A3L7K381</accession>
<gene>
    <name evidence="6" type="ORF">D9X91_03680</name>
</gene>